<dbReference type="Proteomes" id="UP000249130">
    <property type="component" value="Unassembled WGS sequence"/>
</dbReference>
<evidence type="ECO:0000256" key="1">
    <source>
        <dbReference type="ARBA" id="ARBA00004651"/>
    </source>
</evidence>
<keyword evidence="3 7" id="KW-0812">Transmembrane</keyword>
<feature type="transmembrane region" description="Helical" evidence="7">
    <location>
        <begin position="118"/>
        <end position="146"/>
    </location>
</feature>
<comment type="subcellular location">
    <subcellularLocation>
        <location evidence="1">Cell membrane</location>
        <topology evidence="1">Multi-pass membrane protein</topology>
    </subcellularLocation>
</comment>
<evidence type="ECO:0000256" key="6">
    <source>
        <dbReference type="SAM" id="MobiDB-lite"/>
    </source>
</evidence>
<evidence type="ECO:0000256" key="2">
    <source>
        <dbReference type="ARBA" id="ARBA00022475"/>
    </source>
</evidence>
<feature type="domain" description="RDD" evidence="8">
    <location>
        <begin position="35"/>
        <end position="158"/>
    </location>
</feature>
<dbReference type="InterPro" id="IPR010432">
    <property type="entry name" value="RDD"/>
</dbReference>
<reference evidence="9 10" key="1">
    <citation type="submission" date="2017-07" db="EMBL/GenBank/DDBJ databases">
        <title>Draft Genome Sequences of Select Purple Nonsulfur Bacteria.</title>
        <authorList>
            <person name="Lasarre B."/>
            <person name="Mckinlay J.B."/>
        </authorList>
    </citation>
    <scope>NUCLEOTIDE SEQUENCE [LARGE SCALE GENOMIC DNA]</scope>
    <source>
        <strain evidence="9 10">DSM 5909</strain>
    </source>
</reference>
<evidence type="ECO:0000313" key="9">
    <source>
        <dbReference type="EMBL" id="RAI44253.1"/>
    </source>
</evidence>
<proteinExistence type="predicted"/>
<dbReference type="EMBL" id="NPEX01000052">
    <property type="protein sequence ID" value="RAI44253.1"/>
    <property type="molecule type" value="Genomic_DNA"/>
</dbReference>
<keyword evidence="4 7" id="KW-1133">Transmembrane helix</keyword>
<dbReference type="InterPro" id="IPR051791">
    <property type="entry name" value="Pra-immunoreactive"/>
</dbReference>
<comment type="caution">
    <text evidence="9">The sequence shown here is derived from an EMBL/GenBank/DDBJ whole genome shotgun (WGS) entry which is preliminary data.</text>
</comment>
<protein>
    <submittedName>
        <fullName evidence="9">RDD family protein</fullName>
    </submittedName>
</protein>
<sequence>MTYAQSDRTGDPLADRRQPFDPFAEPERFEGVLPRRVIAFMIDVVILFIPVAAFAIFVFLFGIVTLGLGWGLYWLLGPASVVWALVYYGTTLGGPESATLGMRMVDLQMRTAHGAPSYFVLGAVHAVVFWVSVSALSPLVLLVCFFNHRKRLLHDILLGTVVINNEQRARRLRAAGFGY</sequence>
<dbReference type="RefSeq" id="WP_111418917.1">
    <property type="nucleotide sequence ID" value="NZ_NPEX01000052.1"/>
</dbReference>
<evidence type="ECO:0000256" key="5">
    <source>
        <dbReference type="ARBA" id="ARBA00023136"/>
    </source>
</evidence>
<evidence type="ECO:0000256" key="3">
    <source>
        <dbReference type="ARBA" id="ARBA00022692"/>
    </source>
</evidence>
<evidence type="ECO:0000313" key="10">
    <source>
        <dbReference type="Proteomes" id="UP000249130"/>
    </source>
</evidence>
<feature type="region of interest" description="Disordered" evidence="6">
    <location>
        <begin position="1"/>
        <end position="21"/>
    </location>
</feature>
<keyword evidence="2" id="KW-1003">Cell membrane</keyword>
<evidence type="ECO:0000259" key="8">
    <source>
        <dbReference type="Pfam" id="PF06271"/>
    </source>
</evidence>
<organism evidence="9 10">
    <name type="scientific">Rhodoplanes roseus</name>
    <dbReference type="NCBI Taxonomy" id="29409"/>
    <lineage>
        <taxon>Bacteria</taxon>
        <taxon>Pseudomonadati</taxon>
        <taxon>Pseudomonadota</taxon>
        <taxon>Alphaproteobacteria</taxon>
        <taxon>Hyphomicrobiales</taxon>
        <taxon>Nitrobacteraceae</taxon>
        <taxon>Rhodoplanes</taxon>
    </lineage>
</organism>
<evidence type="ECO:0000256" key="7">
    <source>
        <dbReference type="SAM" id="Phobius"/>
    </source>
</evidence>
<feature type="transmembrane region" description="Helical" evidence="7">
    <location>
        <begin position="71"/>
        <end position="90"/>
    </location>
</feature>
<feature type="transmembrane region" description="Helical" evidence="7">
    <location>
        <begin position="37"/>
        <end position="64"/>
    </location>
</feature>
<feature type="compositionally biased region" description="Basic and acidic residues" evidence="6">
    <location>
        <begin position="8"/>
        <end position="21"/>
    </location>
</feature>
<dbReference type="AlphaFoldDB" id="A0A327L360"/>
<accession>A0A327L360</accession>
<keyword evidence="5 7" id="KW-0472">Membrane</keyword>
<dbReference type="OrthoDB" id="7270324at2"/>
<dbReference type="Pfam" id="PF06271">
    <property type="entry name" value="RDD"/>
    <property type="match status" value="1"/>
</dbReference>
<dbReference type="PANTHER" id="PTHR36115">
    <property type="entry name" value="PROLINE-RICH ANTIGEN HOMOLOG-RELATED"/>
    <property type="match status" value="1"/>
</dbReference>
<keyword evidence="10" id="KW-1185">Reference proteome</keyword>
<gene>
    <name evidence="9" type="ORF">CH341_10105</name>
</gene>
<evidence type="ECO:0000256" key="4">
    <source>
        <dbReference type="ARBA" id="ARBA00022989"/>
    </source>
</evidence>
<dbReference type="GO" id="GO:0005886">
    <property type="term" value="C:plasma membrane"/>
    <property type="evidence" value="ECO:0007669"/>
    <property type="project" value="UniProtKB-SubCell"/>
</dbReference>
<dbReference type="PANTHER" id="PTHR36115:SF4">
    <property type="entry name" value="MEMBRANE PROTEIN"/>
    <property type="match status" value="1"/>
</dbReference>
<name>A0A327L360_9BRAD</name>